<gene>
    <name evidence="1" type="ORF">Aiant_46420</name>
</gene>
<evidence type="ECO:0000313" key="2">
    <source>
        <dbReference type="Proteomes" id="UP000676967"/>
    </source>
</evidence>
<keyword evidence="2" id="KW-1185">Reference proteome</keyword>
<proteinExistence type="predicted"/>
<sequence length="90" mass="9495">MTLREAGGPEGRSGLCTAGGPEGRFGACAAGGLEGGSALAWRVVWRTVRRFVAGGLKGGSAFARRENRGRIALPREGGPRKGWVWVTRWA</sequence>
<dbReference type="Proteomes" id="UP000676967">
    <property type="component" value="Chromosome"/>
</dbReference>
<protein>
    <submittedName>
        <fullName evidence="1">Uncharacterized protein</fullName>
    </submittedName>
</protein>
<reference evidence="1 2" key="1">
    <citation type="submission" date="2020-08" db="EMBL/GenBank/DDBJ databases">
        <title>Whole genome shotgun sequence of Actinoplanes ianthinogenes NBRC 13996.</title>
        <authorList>
            <person name="Komaki H."/>
            <person name="Tamura T."/>
        </authorList>
    </citation>
    <scope>NUCLEOTIDE SEQUENCE [LARGE SCALE GENOMIC DNA]</scope>
    <source>
        <strain evidence="1 2">NBRC 13996</strain>
    </source>
</reference>
<accession>A0ABM7LXP4</accession>
<dbReference type="EMBL" id="AP023356">
    <property type="protein sequence ID" value="BCJ43985.1"/>
    <property type="molecule type" value="Genomic_DNA"/>
</dbReference>
<organism evidence="1 2">
    <name type="scientific">Actinoplanes ianthinogenes</name>
    <dbReference type="NCBI Taxonomy" id="122358"/>
    <lineage>
        <taxon>Bacteria</taxon>
        <taxon>Bacillati</taxon>
        <taxon>Actinomycetota</taxon>
        <taxon>Actinomycetes</taxon>
        <taxon>Micromonosporales</taxon>
        <taxon>Micromonosporaceae</taxon>
        <taxon>Actinoplanes</taxon>
    </lineage>
</organism>
<name>A0ABM7LXP4_9ACTN</name>
<evidence type="ECO:0000313" key="1">
    <source>
        <dbReference type="EMBL" id="BCJ43985.1"/>
    </source>
</evidence>